<dbReference type="PANTHER" id="PTHR23043">
    <property type="entry name" value="HYPOXIA-INDUCIBLE FACTOR 1 ALPHA"/>
    <property type="match status" value="1"/>
</dbReference>
<dbReference type="Gene3D" id="3.30.450.20">
    <property type="entry name" value="PAS domain"/>
    <property type="match status" value="2"/>
</dbReference>
<feature type="compositionally biased region" description="Basic residues" evidence="7">
    <location>
        <begin position="281"/>
        <end position="293"/>
    </location>
</feature>
<dbReference type="CDD" id="cd00130">
    <property type="entry name" value="PAS"/>
    <property type="match status" value="2"/>
</dbReference>
<comment type="subcellular location">
    <subcellularLocation>
        <location evidence="1">Nucleus</location>
    </subcellularLocation>
</comment>
<evidence type="ECO:0000313" key="10">
    <source>
        <dbReference type="Proteomes" id="UP001209878"/>
    </source>
</evidence>
<dbReference type="SUPFAM" id="SSF55785">
    <property type="entry name" value="PYP-like sensor domain (PAS domain)"/>
    <property type="match status" value="2"/>
</dbReference>
<dbReference type="Pfam" id="PF08447">
    <property type="entry name" value="PAS_3"/>
    <property type="match status" value="1"/>
</dbReference>
<evidence type="ECO:0000256" key="3">
    <source>
        <dbReference type="ARBA" id="ARBA00023015"/>
    </source>
</evidence>
<dbReference type="SMART" id="SM00086">
    <property type="entry name" value="PAC"/>
    <property type="match status" value="1"/>
</dbReference>
<feature type="domain" description="PAS" evidence="8">
    <location>
        <begin position="1"/>
        <end position="66"/>
    </location>
</feature>
<dbReference type="AlphaFoldDB" id="A0AAD9NL10"/>
<accession>A0AAD9NL10</accession>
<protein>
    <recommendedName>
        <fullName evidence="8">PAS domain-containing protein</fullName>
    </recommendedName>
</protein>
<evidence type="ECO:0000256" key="7">
    <source>
        <dbReference type="SAM" id="MobiDB-lite"/>
    </source>
</evidence>
<evidence type="ECO:0000256" key="4">
    <source>
        <dbReference type="ARBA" id="ARBA00023125"/>
    </source>
</evidence>
<feature type="domain" description="PAS" evidence="8">
    <location>
        <begin position="150"/>
        <end position="205"/>
    </location>
</feature>
<dbReference type="GO" id="GO:0005634">
    <property type="term" value="C:nucleus"/>
    <property type="evidence" value="ECO:0007669"/>
    <property type="project" value="UniProtKB-SubCell"/>
</dbReference>
<keyword evidence="10" id="KW-1185">Reference proteome</keyword>
<feature type="region of interest" description="Disordered" evidence="7">
    <location>
        <begin position="277"/>
        <end position="311"/>
    </location>
</feature>
<keyword evidence="6" id="KW-0539">Nucleus</keyword>
<keyword evidence="5" id="KW-0804">Transcription</keyword>
<gene>
    <name evidence="9" type="ORF">NP493_1108g00015</name>
</gene>
<evidence type="ECO:0000256" key="2">
    <source>
        <dbReference type="ARBA" id="ARBA00022737"/>
    </source>
</evidence>
<evidence type="ECO:0000313" key="9">
    <source>
        <dbReference type="EMBL" id="KAK2171054.1"/>
    </source>
</evidence>
<dbReference type="PROSITE" id="PS50112">
    <property type="entry name" value="PAS"/>
    <property type="match status" value="2"/>
</dbReference>
<dbReference type="FunFam" id="3.30.450.20:FF:000017">
    <property type="entry name" value="SIM bHLH transcription factor 2"/>
    <property type="match status" value="1"/>
</dbReference>
<reference evidence="9" key="1">
    <citation type="journal article" date="2023" name="Mol. Biol. Evol.">
        <title>Third-Generation Sequencing Reveals the Adaptive Role of the Epigenome in Three Deep-Sea Polychaetes.</title>
        <authorList>
            <person name="Perez M."/>
            <person name="Aroh O."/>
            <person name="Sun Y."/>
            <person name="Lan Y."/>
            <person name="Juniper S.K."/>
            <person name="Young C.R."/>
            <person name="Angers B."/>
            <person name="Qian P.Y."/>
        </authorList>
    </citation>
    <scope>NUCLEOTIDE SEQUENCE</scope>
    <source>
        <strain evidence="9">R07B-5</strain>
    </source>
</reference>
<proteinExistence type="predicted"/>
<sequence>MLQTLDGFIFVVAPDGKIMYISETASVHLGLSQVELTGNSIYEYIHPADHDEMTALLNLHHAFHTHIPQEYEIERAFFLRMKCVLAKRNAGLTSSGYKVIHCSGYLKIRQFSLDVAPYDGYYQNVGLVAVGHSLPTSAITEIKLYSSMFMFRASLDLKLIFLDARVVQLTGHEPQDLIEKTLYHYIHACDILHMRYSHHTLLVKGQVTTRYYRFLAKNGGWVWLQSYATIVHNSRSSRPHCIVSVNYVLSGIEHEDGQMQLEQTQVKAESSAYTDVAARSGKSRPAARSKCRRAPYSPAASTAGLPPTAADRPAEYSAAYPERTACDYDAEMSLQSLYNMGRAAAYQGLASDGGSCKYSDVYGHTSGTAPLHSDPVAMYQSYAGNQRYCDERAPAYRGRYDDLFYHAPPPREHAYPTLYMPSDELRGVGSSDSASDSLNVSSCVMQQGASCSRSSSREDCYVGQQEAAPSHLQARYQLAAFSSNRSDSSASDVDVVSDEHHARARAVTDMRSGANMDSLEEATQLAQRRLYDASRTTSSGDTTKENTLEHHPSVIMCRQTFTDDVVSVKMNGRSDQRRPATEPGPCVAAEAGHTDSLYGSAQLMYDGYKPCLPAFQHDLQPGHRASYSVMTQPGYTSVIVDTQQYQLANGFVH</sequence>
<dbReference type="GO" id="GO:0000981">
    <property type="term" value="F:DNA-binding transcription factor activity, RNA polymerase II-specific"/>
    <property type="evidence" value="ECO:0007669"/>
    <property type="project" value="TreeGrafter"/>
</dbReference>
<evidence type="ECO:0000259" key="8">
    <source>
        <dbReference type="PROSITE" id="PS50112"/>
    </source>
</evidence>
<feature type="region of interest" description="Disordered" evidence="7">
    <location>
        <begin position="529"/>
        <end position="549"/>
    </location>
</feature>
<evidence type="ECO:0000256" key="5">
    <source>
        <dbReference type="ARBA" id="ARBA00023163"/>
    </source>
</evidence>
<dbReference type="PANTHER" id="PTHR23043:SF36">
    <property type="entry name" value="PROTEIN SINGLE-MINDED"/>
    <property type="match status" value="1"/>
</dbReference>
<dbReference type="FunFam" id="3.30.450.20:FF:000047">
    <property type="entry name" value="SIM bHLH transcription factor 2"/>
    <property type="match status" value="1"/>
</dbReference>
<dbReference type="Pfam" id="PF00989">
    <property type="entry name" value="PAS"/>
    <property type="match status" value="1"/>
</dbReference>
<comment type="caution">
    <text evidence="9">The sequence shown here is derived from an EMBL/GenBank/DDBJ whole genome shotgun (WGS) entry which is preliminary data.</text>
</comment>
<dbReference type="Proteomes" id="UP001209878">
    <property type="component" value="Unassembled WGS sequence"/>
</dbReference>
<dbReference type="InterPro" id="IPR001610">
    <property type="entry name" value="PAC"/>
</dbReference>
<evidence type="ECO:0000256" key="1">
    <source>
        <dbReference type="ARBA" id="ARBA00004123"/>
    </source>
</evidence>
<evidence type="ECO:0000256" key="6">
    <source>
        <dbReference type="ARBA" id="ARBA00023242"/>
    </source>
</evidence>
<keyword evidence="4" id="KW-0238">DNA-binding</keyword>
<dbReference type="GO" id="GO:0000977">
    <property type="term" value="F:RNA polymerase II transcription regulatory region sequence-specific DNA binding"/>
    <property type="evidence" value="ECO:0007669"/>
    <property type="project" value="TreeGrafter"/>
</dbReference>
<name>A0AAD9NL10_RIDPI</name>
<dbReference type="InterPro" id="IPR013767">
    <property type="entry name" value="PAS_fold"/>
</dbReference>
<keyword evidence="3" id="KW-0805">Transcription regulation</keyword>
<dbReference type="InterPro" id="IPR000014">
    <property type="entry name" value="PAS"/>
</dbReference>
<dbReference type="InterPro" id="IPR013655">
    <property type="entry name" value="PAS_fold_3"/>
</dbReference>
<dbReference type="SMART" id="SM00091">
    <property type="entry name" value="PAS"/>
    <property type="match status" value="2"/>
</dbReference>
<keyword evidence="2" id="KW-0677">Repeat</keyword>
<organism evidence="9 10">
    <name type="scientific">Ridgeia piscesae</name>
    <name type="common">Tubeworm</name>
    <dbReference type="NCBI Taxonomy" id="27915"/>
    <lineage>
        <taxon>Eukaryota</taxon>
        <taxon>Metazoa</taxon>
        <taxon>Spiralia</taxon>
        <taxon>Lophotrochozoa</taxon>
        <taxon>Annelida</taxon>
        <taxon>Polychaeta</taxon>
        <taxon>Sedentaria</taxon>
        <taxon>Canalipalpata</taxon>
        <taxon>Sabellida</taxon>
        <taxon>Siboglinidae</taxon>
        <taxon>Ridgeia</taxon>
    </lineage>
</organism>
<dbReference type="InterPro" id="IPR035965">
    <property type="entry name" value="PAS-like_dom_sf"/>
</dbReference>
<dbReference type="EMBL" id="JAODUO010001109">
    <property type="protein sequence ID" value="KAK2171054.1"/>
    <property type="molecule type" value="Genomic_DNA"/>
</dbReference>